<accession>G4RMG2</accession>
<dbReference type="PATRIC" id="fig|768679.9.peg.121"/>
<proteinExistence type="predicted"/>
<evidence type="ECO:0000313" key="1">
    <source>
        <dbReference type="EMBL" id="CCC80793.1"/>
    </source>
</evidence>
<keyword evidence="2" id="KW-1185">Reference proteome</keyword>
<name>G4RMG2_THETK</name>
<dbReference type="RefSeq" id="WP_014126051.1">
    <property type="nucleotide sequence ID" value="NC_016070.1"/>
</dbReference>
<dbReference type="eggNOG" id="arCOG07017">
    <property type="taxonomic scope" value="Archaea"/>
</dbReference>
<protein>
    <submittedName>
        <fullName evidence="1">Uncharacterized conserved protein</fullName>
    </submittedName>
</protein>
<dbReference type="EMBL" id="FN869859">
    <property type="protein sequence ID" value="CCC80793.1"/>
    <property type="molecule type" value="Genomic_DNA"/>
</dbReference>
<dbReference type="PaxDb" id="768679-TTX_0116a"/>
<sequence length="116" mass="13192">MDAQEAPLLEVVMFVPTRAGICRTCDSVAKAFKIELTEDLGQKSDSDFEAILVALSRLNGSFRVRFTNPLTLRGLYLMAKYRTGKVPLIIFNRRLVHKGPVKNPEYLVKKLKMFMN</sequence>
<dbReference type="AlphaFoldDB" id="G4RMG2"/>
<dbReference type="KEGG" id="ttn:TTX_0116a"/>
<organism evidence="1 2">
    <name type="scientific">Thermoproteus tenax (strain ATCC 35583 / DSM 2078 / JCM 9277 / NBRC 100435 / Kra 1)</name>
    <dbReference type="NCBI Taxonomy" id="768679"/>
    <lineage>
        <taxon>Archaea</taxon>
        <taxon>Thermoproteota</taxon>
        <taxon>Thermoprotei</taxon>
        <taxon>Thermoproteales</taxon>
        <taxon>Thermoproteaceae</taxon>
        <taxon>Thermoproteus</taxon>
    </lineage>
</organism>
<dbReference type="STRING" id="768679.TTX_0116a"/>
<dbReference type="GeneID" id="11263125"/>
<reference evidence="1 2" key="1">
    <citation type="journal article" date="2011" name="PLoS ONE">
        <title>The complete genome sequence of Thermoproteus tenax: a physiologically versatile member of the Crenarchaeota.</title>
        <authorList>
            <person name="Siebers B."/>
            <person name="Zaparty M."/>
            <person name="Raddatz G."/>
            <person name="Tjaden B."/>
            <person name="Albers S.V."/>
            <person name="Bell S.D."/>
            <person name="Blombach F."/>
            <person name="Kletzin A."/>
            <person name="Kyrpides N."/>
            <person name="Lanz C."/>
            <person name="Plagens A."/>
            <person name="Rampp M."/>
            <person name="Rosinus A."/>
            <person name="von Jan M."/>
            <person name="Makarova K.S."/>
            <person name="Klenk H.P."/>
            <person name="Schuster S.C."/>
            <person name="Hensel R."/>
        </authorList>
    </citation>
    <scope>NUCLEOTIDE SEQUENCE [LARGE SCALE GENOMIC DNA]</scope>
    <source>
        <strain evidence="2">ATCC 35583 / DSM 2078 / JCM 9277 / NBRC 100435 / Kra 1</strain>
    </source>
</reference>
<dbReference type="Proteomes" id="UP000002654">
    <property type="component" value="Chromosome"/>
</dbReference>
<dbReference type="HOGENOM" id="CLU_2140298_0_0_2"/>
<gene>
    <name evidence="1" type="ORF">TTX_0116a</name>
</gene>
<evidence type="ECO:0000313" key="2">
    <source>
        <dbReference type="Proteomes" id="UP000002654"/>
    </source>
</evidence>